<feature type="site" description="Transition state stabilizer" evidence="11">
    <location>
        <position position="276"/>
    </location>
</feature>
<evidence type="ECO:0000256" key="3">
    <source>
        <dbReference type="ARBA" id="ARBA00004709"/>
    </source>
</evidence>
<keyword evidence="9 11" id="KW-0456">Lyase</keyword>
<dbReference type="CDD" id="cd00554">
    <property type="entry name" value="MECDP_synthase"/>
    <property type="match status" value="1"/>
</dbReference>
<dbReference type="Pfam" id="PF01128">
    <property type="entry name" value="IspD"/>
    <property type="match status" value="1"/>
</dbReference>
<dbReference type="NCBIfam" id="TIGR00453">
    <property type="entry name" value="ispD"/>
    <property type="match status" value="1"/>
</dbReference>
<dbReference type="Pfam" id="PF02542">
    <property type="entry name" value="YgbB"/>
    <property type="match status" value="1"/>
</dbReference>
<feature type="binding site" evidence="11">
    <location>
        <position position="250"/>
    </location>
    <ligand>
        <name>a divalent metal cation</name>
        <dbReference type="ChEBI" id="CHEBI:60240"/>
    </ligand>
</feature>
<keyword evidence="6 11" id="KW-0548">Nucleotidyltransferase</keyword>
<feature type="binding site" evidence="11">
    <location>
        <position position="384"/>
    </location>
    <ligand>
        <name>4-CDP-2-C-methyl-D-erythritol 2-phosphate</name>
        <dbReference type="ChEBI" id="CHEBI:57919"/>
    </ligand>
</feature>
<evidence type="ECO:0000256" key="9">
    <source>
        <dbReference type="ARBA" id="ARBA00023239"/>
    </source>
</evidence>
<comment type="similarity">
    <text evidence="11">In the N-terminal section; belongs to the IspD/TarI cytidylyltransferase family. IspD subfamily.</text>
</comment>
<dbReference type="OrthoDB" id="9804336at2"/>
<dbReference type="InterPro" id="IPR029044">
    <property type="entry name" value="Nucleotide-diphossugar_trans"/>
</dbReference>
<dbReference type="FunFam" id="3.90.550.10:FF:000003">
    <property type="entry name" value="2-C-methyl-D-erythritol 4-phosphate cytidylyltransferase"/>
    <property type="match status" value="1"/>
</dbReference>
<gene>
    <name evidence="11" type="primary">ispDF</name>
    <name evidence="13" type="ORF">FJQ55_09690</name>
</gene>
<evidence type="ECO:0000313" key="14">
    <source>
        <dbReference type="Proteomes" id="UP000316429"/>
    </source>
</evidence>
<dbReference type="RefSeq" id="WP_140827504.1">
    <property type="nucleotide sequence ID" value="NZ_VFYP01000001.1"/>
</dbReference>
<dbReference type="SUPFAM" id="SSF69765">
    <property type="entry name" value="IpsF-like"/>
    <property type="match status" value="1"/>
</dbReference>
<dbReference type="InterPro" id="IPR003526">
    <property type="entry name" value="MECDP_synthase"/>
</dbReference>
<feature type="binding site" evidence="11">
    <location>
        <begin position="276"/>
        <end position="277"/>
    </location>
    <ligand>
        <name>4-CDP-2-C-methyl-D-erythritol 2-phosphate</name>
        <dbReference type="ChEBI" id="CHEBI:57919"/>
    </ligand>
</feature>
<evidence type="ECO:0000256" key="5">
    <source>
        <dbReference type="ARBA" id="ARBA00022679"/>
    </source>
</evidence>
<dbReference type="UniPathway" id="UPA00056">
    <property type="reaction ID" value="UER00093"/>
</dbReference>
<evidence type="ECO:0000259" key="12">
    <source>
        <dbReference type="Pfam" id="PF02542"/>
    </source>
</evidence>
<evidence type="ECO:0000256" key="8">
    <source>
        <dbReference type="ARBA" id="ARBA00023229"/>
    </source>
</evidence>
<feature type="site" description="Transition state stabilizer" evidence="11">
    <location>
        <position position="375"/>
    </location>
</feature>
<comment type="similarity">
    <text evidence="11">In the C-terminal section; belongs to the IspF family.</text>
</comment>
<comment type="pathway">
    <text evidence="3 11">Isoprenoid biosynthesis; isopentenyl diphosphate biosynthesis via DXP pathway; isopentenyl diphosphate from 1-deoxy-D-xylulose 5-phosphate: step 4/6.</text>
</comment>
<dbReference type="Gene3D" id="3.30.1330.50">
    <property type="entry name" value="2-C-methyl-D-erythritol 2,4-cyclodiphosphate synthase"/>
    <property type="match status" value="1"/>
</dbReference>
<comment type="catalytic activity">
    <reaction evidence="1 11">
        <text>4-CDP-2-C-methyl-D-erythritol 2-phosphate = 2-C-methyl-D-erythritol 2,4-cyclic diphosphate + CMP</text>
        <dbReference type="Rhea" id="RHEA:23864"/>
        <dbReference type="ChEBI" id="CHEBI:57919"/>
        <dbReference type="ChEBI" id="CHEBI:58483"/>
        <dbReference type="ChEBI" id="CHEBI:60377"/>
        <dbReference type="EC" id="4.6.1.12"/>
    </reaction>
</comment>
<dbReference type="CDD" id="cd02516">
    <property type="entry name" value="CDP-ME_synthetase"/>
    <property type="match status" value="1"/>
</dbReference>
<dbReference type="GO" id="GO:0046872">
    <property type="term" value="F:metal ion binding"/>
    <property type="evidence" value="ECO:0007669"/>
    <property type="project" value="UniProtKB-KW"/>
</dbReference>
<feature type="binding site" evidence="11">
    <location>
        <position position="381"/>
    </location>
    <ligand>
        <name>4-CDP-2-C-methyl-D-erythritol 2-phosphate</name>
        <dbReference type="ChEBI" id="CHEBI:57919"/>
    </ligand>
</feature>
<dbReference type="GO" id="GO:0016114">
    <property type="term" value="P:terpenoid biosynthetic process"/>
    <property type="evidence" value="ECO:0007669"/>
    <property type="project" value="InterPro"/>
</dbReference>
<feature type="domain" description="2-C-methyl-D-erythritol 2,4-cyclodiphosphate synthase" evidence="12">
    <location>
        <begin position="244"/>
        <end position="396"/>
    </location>
</feature>
<evidence type="ECO:0000256" key="2">
    <source>
        <dbReference type="ARBA" id="ARBA00001968"/>
    </source>
</evidence>
<dbReference type="GO" id="GO:0019288">
    <property type="term" value="P:isopentenyl diphosphate biosynthetic process, methylerythritol 4-phosphate pathway"/>
    <property type="evidence" value="ECO:0007669"/>
    <property type="project" value="UniProtKB-UniRule"/>
</dbReference>
<sequence>MEQELSGTIGIVVVAAGRGERAGASVEGPKQYRRIGGKPVIWHTLKRFRDWPKSGPIVAVIHPDDRALFDTAVADLGDSHELVVVTGGATRQESVLNGLRALQGRSVDHVMIQDGVRPFVDAGLLDRIATELASGKAAVLPALPVADTIKRGDKTGVVTGTVPRKDLYAAQTPQCFHYETILKAHDRAATDQVSDFTDDASIAEWAGIPVHLVEGSIDNVKLTVQRDIAMADEKLKGSALPDVRTGNGYDVHQLEAGDGVALCGVFIPHDQKLKGHSDADVALHALTDALLATCGAGDIGDHFPPSDMQWKGAPSRIFLEHAAKIVRDAGGTIMNADISLIAEAPKVGPHRQAMREKLAEILEISLDRCSVKATTNETIGFVGRREGIAAIATATVVFRGKD</sequence>
<dbReference type="Gene3D" id="3.90.550.10">
    <property type="entry name" value="Spore Coat Polysaccharide Biosynthesis Protein SpsA, Chain A"/>
    <property type="match status" value="1"/>
</dbReference>
<evidence type="ECO:0000313" key="13">
    <source>
        <dbReference type="EMBL" id="TPP11075.1"/>
    </source>
</evidence>
<keyword evidence="14" id="KW-1185">Reference proteome</keyword>
<feature type="site" description="Transition state stabilizer" evidence="11">
    <location>
        <position position="21"/>
    </location>
</feature>
<reference evidence="13 14" key="1">
    <citation type="submission" date="2019-06" db="EMBL/GenBank/DDBJ databases">
        <title>Rhizobium sp. CL12 isolated from roots of soybean.</title>
        <authorList>
            <person name="Wang C."/>
        </authorList>
    </citation>
    <scope>NUCLEOTIDE SEQUENCE [LARGE SCALE GENOMIC DNA]</scope>
    <source>
        <strain evidence="13 14">CL12</strain>
    </source>
</reference>
<dbReference type="Proteomes" id="UP000316429">
    <property type="component" value="Unassembled WGS sequence"/>
</dbReference>
<evidence type="ECO:0000256" key="10">
    <source>
        <dbReference type="ARBA" id="ARBA00023268"/>
    </source>
</evidence>
<proteinExistence type="inferred from homology"/>
<dbReference type="NCBIfam" id="TIGR00151">
    <property type="entry name" value="ispF"/>
    <property type="match status" value="1"/>
</dbReference>
<feature type="region of interest" description="2-C-methyl-D-erythritol 2,4-cyclodiphosphate synthase" evidence="11">
    <location>
        <begin position="244"/>
        <end position="402"/>
    </location>
</feature>
<keyword evidence="10 11" id="KW-0511">Multifunctional enzyme</keyword>
<keyword evidence="7 11" id="KW-0479">Metal-binding</keyword>
<feature type="site" description="Transition state stabilizer" evidence="11">
    <location>
        <position position="30"/>
    </location>
</feature>
<dbReference type="AlphaFoldDB" id="A0A504UJZ2"/>
<feature type="binding site" evidence="11">
    <location>
        <begin position="250"/>
        <end position="252"/>
    </location>
    <ligand>
        <name>4-CDP-2-C-methyl-D-erythritol 2-phosphate</name>
        <dbReference type="ChEBI" id="CHEBI:57919"/>
    </ligand>
</feature>
<comment type="function">
    <text evidence="11">Bifunctional enzyme that catalyzes the formation of 4-diphosphocytidyl-2-C-methyl-D-erythritol from CTP and 2-C-methyl-D-erythritol 4-phosphate (MEP) (IspD), and catalyzes the conversion of 4-diphosphocytidyl-2-C-methyl-D-erythritol 2-phosphate (CDP-ME2P) to 2-C-methyl-D-erythritol 2,4-cyclodiphosphate (ME-CPP) with a corresponding release of cytidine 5-monophosphate (CMP) (IspF).</text>
</comment>
<feature type="site" description="Positions MEP for the nucleophilic attack" evidence="11">
    <location>
        <position position="221"/>
    </location>
</feature>
<accession>A0A504UJZ2</accession>
<dbReference type="PANTHER" id="PTHR43181">
    <property type="entry name" value="2-C-METHYL-D-ERYTHRITOL 2,4-CYCLODIPHOSPHATE SYNTHASE, CHLOROPLASTIC"/>
    <property type="match status" value="1"/>
</dbReference>
<dbReference type="EMBL" id="VFYP01000001">
    <property type="protein sequence ID" value="TPP11075.1"/>
    <property type="molecule type" value="Genomic_DNA"/>
</dbReference>
<feature type="binding site" evidence="11">
    <location>
        <begin position="374"/>
        <end position="377"/>
    </location>
    <ligand>
        <name>4-CDP-2-C-methyl-D-erythritol 2-phosphate</name>
        <dbReference type="ChEBI" id="CHEBI:57919"/>
    </ligand>
</feature>
<dbReference type="NCBIfam" id="NF006899">
    <property type="entry name" value="PRK09382.1"/>
    <property type="match status" value="1"/>
</dbReference>
<protein>
    <recommendedName>
        <fullName evidence="11">Bifunctional enzyme IspD/IspF</fullName>
    </recommendedName>
    <domain>
        <recommendedName>
            <fullName evidence="11">2-C-methyl-D-erythritol 4-phosphate cytidylyltransferase</fullName>
            <ecNumber evidence="11">2.7.7.60</ecNumber>
        </recommendedName>
        <alternativeName>
            <fullName evidence="11">4-diphosphocytidyl-2C-methyl-D-erythritol synthase</fullName>
        </alternativeName>
        <alternativeName>
            <fullName evidence="11">MEP cytidylyltransferase</fullName>
            <shortName evidence="11">MCT</shortName>
        </alternativeName>
    </domain>
    <domain>
        <recommendedName>
            <fullName evidence="11">2-C-methyl-D-erythritol 2,4-cyclodiphosphate synthase</fullName>
            <shortName evidence="11">MECDP-synthase</shortName>
            <shortName evidence="11">MECPP-synthase</shortName>
            <shortName evidence="11">MECPS</shortName>
            <ecNumber evidence="11">4.6.1.12</ecNumber>
        </recommendedName>
    </domain>
</protein>
<evidence type="ECO:0000256" key="1">
    <source>
        <dbReference type="ARBA" id="ARBA00000200"/>
    </source>
</evidence>
<evidence type="ECO:0000256" key="4">
    <source>
        <dbReference type="ARBA" id="ARBA00008480"/>
    </source>
</evidence>
<dbReference type="HAMAP" id="MF_00107">
    <property type="entry name" value="IspF"/>
    <property type="match status" value="1"/>
</dbReference>
<dbReference type="InterPro" id="IPR020555">
    <property type="entry name" value="MECDP_synthase_CS"/>
</dbReference>
<keyword evidence="8 11" id="KW-0414">Isoprene biosynthesis</keyword>
<dbReference type="InterPro" id="IPR036571">
    <property type="entry name" value="MECDP_synthase_sf"/>
</dbReference>
<keyword evidence="5 11" id="KW-0808">Transferase</keyword>
<dbReference type="GO" id="GO:0050518">
    <property type="term" value="F:2-C-methyl-D-erythritol 4-phosphate cytidylyltransferase activity"/>
    <property type="evidence" value="ECO:0007669"/>
    <property type="project" value="UniProtKB-UniRule"/>
</dbReference>
<dbReference type="InterPro" id="IPR026596">
    <property type="entry name" value="IspD/F"/>
</dbReference>
<comment type="similarity">
    <text evidence="4">Belongs to the IspF family.</text>
</comment>
<dbReference type="SUPFAM" id="SSF53448">
    <property type="entry name" value="Nucleotide-diphospho-sugar transferases"/>
    <property type="match status" value="1"/>
</dbReference>
<comment type="catalytic activity">
    <reaction evidence="11">
        <text>2-C-methyl-D-erythritol 4-phosphate + CTP + H(+) = 4-CDP-2-C-methyl-D-erythritol + diphosphate</text>
        <dbReference type="Rhea" id="RHEA:13429"/>
        <dbReference type="ChEBI" id="CHEBI:15378"/>
        <dbReference type="ChEBI" id="CHEBI:33019"/>
        <dbReference type="ChEBI" id="CHEBI:37563"/>
        <dbReference type="ChEBI" id="CHEBI:57823"/>
        <dbReference type="ChEBI" id="CHEBI:58262"/>
        <dbReference type="EC" id="2.7.7.60"/>
    </reaction>
</comment>
<evidence type="ECO:0000256" key="6">
    <source>
        <dbReference type="ARBA" id="ARBA00022695"/>
    </source>
</evidence>
<evidence type="ECO:0000256" key="7">
    <source>
        <dbReference type="ARBA" id="ARBA00022723"/>
    </source>
</evidence>
<feature type="binding site" evidence="11">
    <location>
        <position position="252"/>
    </location>
    <ligand>
        <name>a divalent metal cation</name>
        <dbReference type="ChEBI" id="CHEBI:60240"/>
    </ligand>
</feature>
<comment type="caution">
    <text evidence="13">The sequence shown here is derived from an EMBL/GenBank/DDBJ whole genome shotgun (WGS) entry which is preliminary data.</text>
</comment>
<comment type="cofactor">
    <cofactor evidence="2 11">
        <name>a divalent metal cation</name>
        <dbReference type="ChEBI" id="CHEBI:60240"/>
    </cofactor>
</comment>
<dbReference type="EC" id="2.7.7.60" evidence="11"/>
<feature type="binding site" evidence="11">
    <location>
        <position position="284"/>
    </location>
    <ligand>
        <name>a divalent metal cation</name>
        <dbReference type="ChEBI" id="CHEBI:60240"/>
    </ligand>
</feature>
<dbReference type="PROSITE" id="PS01350">
    <property type="entry name" value="ISPF"/>
    <property type="match status" value="1"/>
</dbReference>
<comment type="pathway">
    <text evidence="11">Isoprenoid biosynthesis; isopentenyl diphosphate biosynthesis via DXP pathway; isopentenyl diphosphate from 1-deoxy-D-xylulose 5-phosphate: step 2/6.</text>
</comment>
<evidence type="ECO:0000256" key="11">
    <source>
        <dbReference type="HAMAP-Rule" id="MF_01520"/>
    </source>
</evidence>
<dbReference type="InterPro" id="IPR001228">
    <property type="entry name" value="IspD"/>
</dbReference>
<dbReference type="HAMAP" id="MF_00108">
    <property type="entry name" value="IspD"/>
    <property type="match status" value="1"/>
</dbReference>
<comment type="caution">
    <text evidence="11">Lacks conserved residue(s) required for the propagation of feature annotation.</text>
</comment>
<dbReference type="PANTHER" id="PTHR43181:SF1">
    <property type="entry name" value="2-C-METHYL-D-ERYTHRITOL 2,4-CYCLODIPHOSPHATE SYNTHASE, CHLOROPLASTIC"/>
    <property type="match status" value="1"/>
</dbReference>
<dbReference type="HAMAP" id="MF_01520">
    <property type="entry name" value="IspDF"/>
    <property type="match status" value="1"/>
</dbReference>
<dbReference type="GO" id="GO:0008685">
    <property type="term" value="F:2-C-methyl-D-erythritol 2,4-cyclodiphosphate synthase activity"/>
    <property type="evidence" value="ECO:0007669"/>
    <property type="project" value="UniProtKB-UniRule"/>
</dbReference>
<dbReference type="EC" id="4.6.1.12" evidence="11"/>
<feature type="site" description="Positions MEP for the nucleophilic attack" evidence="11">
    <location>
        <position position="164"/>
    </location>
</feature>
<dbReference type="InterPro" id="IPR034683">
    <property type="entry name" value="IspD/TarI"/>
</dbReference>
<feature type="binding site" evidence="11">
    <location>
        <begin position="298"/>
        <end position="300"/>
    </location>
    <ligand>
        <name>4-CDP-2-C-methyl-D-erythritol 2-phosphate</name>
        <dbReference type="ChEBI" id="CHEBI:57919"/>
    </ligand>
</feature>
<feature type="region of interest" description="2-C-methyl-D-erythritol 4-phosphate cytidylyltransferase" evidence="11">
    <location>
        <begin position="1"/>
        <end position="243"/>
    </location>
</feature>
<organism evidence="13 14">
    <name type="scientific">Rhizobium glycinendophyticum</name>
    <dbReference type="NCBI Taxonomy" id="2589807"/>
    <lineage>
        <taxon>Bacteria</taxon>
        <taxon>Pseudomonadati</taxon>
        <taxon>Pseudomonadota</taxon>
        <taxon>Alphaproteobacteria</taxon>
        <taxon>Hyphomicrobiales</taxon>
        <taxon>Rhizobiaceae</taxon>
        <taxon>Rhizobium/Agrobacterium group</taxon>
        <taxon>Rhizobium</taxon>
    </lineage>
</organism>
<name>A0A504UJZ2_9HYPH</name>